<keyword evidence="3" id="KW-1185">Reference proteome</keyword>
<protein>
    <submittedName>
        <fullName evidence="2">Uncharacterized protein</fullName>
    </submittedName>
</protein>
<evidence type="ECO:0000313" key="3">
    <source>
        <dbReference type="Proteomes" id="UP000199645"/>
    </source>
</evidence>
<dbReference type="EMBL" id="FONV01000013">
    <property type="protein sequence ID" value="SFF56624.1"/>
    <property type="molecule type" value="Genomic_DNA"/>
</dbReference>
<dbReference type="Proteomes" id="UP000199645">
    <property type="component" value="Unassembled WGS sequence"/>
</dbReference>
<evidence type="ECO:0000313" key="2">
    <source>
        <dbReference type="EMBL" id="SFF56624.1"/>
    </source>
</evidence>
<organism evidence="2 3">
    <name type="scientific">Actinoplanes philippinensis</name>
    <dbReference type="NCBI Taxonomy" id="35752"/>
    <lineage>
        <taxon>Bacteria</taxon>
        <taxon>Bacillati</taxon>
        <taxon>Actinomycetota</taxon>
        <taxon>Actinomycetes</taxon>
        <taxon>Micromonosporales</taxon>
        <taxon>Micromonosporaceae</taxon>
        <taxon>Actinoplanes</taxon>
    </lineage>
</organism>
<accession>A0A1I2JPV8</accession>
<dbReference type="AlphaFoldDB" id="A0A1I2JPV8"/>
<gene>
    <name evidence="2" type="ORF">SAMN05421541_113189</name>
</gene>
<feature type="compositionally biased region" description="Basic and acidic residues" evidence="1">
    <location>
        <begin position="7"/>
        <end position="25"/>
    </location>
</feature>
<sequence>MTPNNQDCRDQRETPLVDRRAELTIDGRFGSRLSATRKPARSSGDRRERSVGSTIHGGHKGDRLDVMAVTRDPRRL</sequence>
<reference evidence="2 3" key="1">
    <citation type="submission" date="2016-10" db="EMBL/GenBank/DDBJ databases">
        <authorList>
            <person name="de Groot N.N."/>
        </authorList>
    </citation>
    <scope>NUCLEOTIDE SEQUENCE [LARGE SCALE GENOMIC DNA]</scope>
    <source>
        <strain evidence="2 3">DSM 43019</strain>
    </source>
</reference>
<feature type="compositionally biased region" description="Basic and acidic residues" evidence="1">
    <location>
        <begin position="59"/>
        <end position="76"/>
    </location>
</feature>
<proteinExistence type="predicted"/>
<feature type="region of interest" description="Disordered" evidence="1">
    <location>
        <begin position="1"/>
        <end position="76"/>
    </location>
</feature>
<name>A0A1I2JPV8_9ACTN</name>
<evidence type="ECO:0000256" key="1">
    <source>
        <dbReference type="SAM" id="MobiDB-lite"/>
    </source>
</evidence>